<dbReference type="Proteomes" id="UP000306740">
    <property type="component" value="Unassembled WGS sequence"/>
</dbReference>
<evidence type="ECO:0000313" key="3">
    <source>
        <dbReference type="EMBL" id="TNC35876.1"/>
    </source>
</evidence>
<protein>
    <submittedName>
        <fullName evidence="3">Uncharacterized protein</fullName>
    </submittedName>
</protein>
<feature type="chain" id="PRO_5022889759" evidence="2">
    <location>
        <begin position="29"/>
        <end position="191"/>
    </location>
</feature>
<sequence>MIRTLRTLAAAGAAAALVVTATASPAAAKTRSFTDKRGDATSALDITKVKVTNKKSAVVVRLSVPGLRKSKVGGVMVGVRTKAKGRPEFVSMKMRLEGAGWMPLVLLDEDSEELTVPCKGDRVRFGKRSITVRLPQRCLGGNTKSVKVFAGVFGRDDALSSEEDPKPGPDAQIDAYPSLTSERMSPWVRFR</sequence>
<evidence type="ECO:0000313" key="4">
    <source>
        <dbReference type="Proteomes" id="UP000306740"/>
    </source>
</evidence>
<feature type="signal peptide" evidence="2">
    <location>
        <begin position="1"/>
        <end position="28"/>
    </location>
</feature>
<evidence type="ECO:0000256" key="2">
    <source>
        <dbReference type="SAM" id="SignalP"/>
    </source>
</evidence>
<gene>
    <name evidence="3" type="ORF">FHE65_26710</name>
</gene>
<name>A0A5C4MCK4_9ACTN</name>
<dbReference type="RefSeq" id="WP_139088252.1">
    <property type="nucleotide sequence ID" value="NZ_VDFR01000143.1"/>
</dbReference>
<feature type="region of interest" description="Disordered" evidence="1">
    <location>
        <begin position="158"/>
        <end position="178"/>
    </location>
</feature>
<organism evidence="3 4">
    <name type="scientific">Mumia zhuanghuii</name>
    <dbReference type="NCBI Taxonomy" id="2585211"/>
    <lineage>
        <taxon>Bacteria</taxon>
        <taxon>Bacillati</taxon>
        <taxon>Actinomycetota</taxon>
        <taxon>Actinomycetes</taxon>
        <taxon>Propionibacteriales</taxon>
        <taxon>Nocardioidaceae</taxon>
        <taxon>Mumia</taxon>
    </lineage>
</organism>
<reference evidence="3 4" key="1">
    <citation type="submission" date="2019-05" db="EMBL/GenBank/DDBJ databases">
        <title>Mumia sp. nov., isolated from the intestinal contents of plateau pika (Ochotona curzoniae) in the Qinghai-Tibet plateau of China.</title>
        <authorList>
            <person name="Tian Z."/>
        </authorList>
    </citation>
    <scope>NUCLEOTIDE SEQUENCE [LARGE SCALE GENOMIC DNA]</scope>
    <source>
        <strain evidence="4">527</strain>
    </source>
</reference>
<comment type="caution">
    <text evidence="3">The sequence shown here is derived from an EMBL/GenBank/DDBJ whole genome shotgun (WGS) entry which is preliminary data.</text>
</comment>
<proteinExistence type="predicted"/>
<evidence type="ECO:0000256" key="1">
    <source>
        <dbReference type="SAM" id="MobiDB-lite"/>
    </source>
</evidence>
<dbReference type="EMBL" id="VDFR01000143">
    <property type="protein sequence ID" value="TNC35876.1"/>
    <property type="molecule type" value="Genomic_DNA"/>
</dbReference>
<feature type="compositionally biased region" description="Basic and acidic residues" evidence="1">
    <location>
        <begin position="158"/>
        <end position="167"/>
    </location>
</feature>
<dbReference type="OrthoDB" id="3827956at2"/>
<keyword evidence="2" id="KW-0732">Signal</keyword>
<accession>A0A5C4MCK4</accession>
<dbReference type="AlphaFoldDB" id="A0A5C4MCK4"/>